<gene>
    <name evidence="11" type="primary">Abcc8</name>
    <name evidence="11" type="ORF">AVEN_226882_1</name>
</gene>
<dbReference type="PANTHER" id="PTHR24223">
    <property type="entry name" value="ATP-BINDING CASSETTE SUB-FAMILY C"/>
    <property type="match status" value="1"/>
</dbReference>
<feature type="non-terminal residue" evidence="11">
    <location>
        <position position="114"/>
    </location>
</feature>
<keyword evidence="3 9" id="KW-0812">Transmembrane</keyword>
<evidence type="ECO:0000313" key="12">
    <source>
        <dbReference type="Proteomes" id="UP000499080"/>
    </source>
</evidence>
<organism evidence="11 12">
    <name type="scientific">Araneus ventricosus</name>
    <name type="common">Orbweaver spider</name>
    <name type="synonym">Epeira ventricosa</name>
    <dbReference type="NCBI Taxonomy" id="182803"/>
    <lineage>
        <taxon>Eukaryota</taxon>
        <taxon>Metazoa</taxon>
        <taxon>Ecdysozoa</taxon>
        <taxon>Arthropoda</taxon>
        <taxon>Chelicerata</taxon>
        <taxon>Arachnida</taxon>
        <taxon>Araneae</taxon>
        <taxon>Araneomorphae</taxon>
        <taxon>Entelegynae</taxon>
        <taxon>Araneoidea</taxon>
        <taxon>Araneidae</taxon>
        <taxon>Araneus</taxon>
    </lineage>
</organism>
<dbReference type="EMBL" id="BGPR01094501">
    <property type="protein sequence ID" value="GBM35001.1"/>
    <property type="molecule type" value="Genomic_DNA"/>
</dbReference>
<dbReference type="GO" id="GO:0012505">
    <property type="term" value="C:endomembrane system"/>
    <property type="evidence" value="ECO:0007669"/>
    <property type="project" value="UniProtKB-SubCell"/>
</dbReference>
<dbReference type="InterPro" id="IPR036640">
    <property type="entry name" value="ABC1_TM_sf"/>
</dbReference>
<dbReference type="PANTHER" id="PTHR24223:SF443">
    <property type="entry name" value="MULTIDRUG-RESISTANCE LIKE PROTEIN 1, ISOFORM I"/>
    <property type="match status" value="1"/>
</dbReference>
<keyword evidence="12" id="KW-1185">Reference proteome</keyword>
<evidence type="ECO:0000256" key="4">
    <source>
        <dbReference type="ARBA" id="ARBA00022737"/>
    </source>
</evidence>
<feature type="transmembrane region" description="Helical" evidence="9">
    <location>
        <begin position="40"/>
        <end position="57"/>
    </location>
</feature>
<dbReference type="InterPro" id="IPR050173">
    <property type="entry name" value="ABC_transporter_C-like"/>
</dbReference>
<dbReference type="PROSITE" id="PS50929">
    <property type="entry name" value="ABC_TM1F"/>
    <property type="match status" value="1"/>
</dbReference>
<comment type="subcellular location">
    <subcellularLocation>
        <location evidence="1">Endomembrane system</location>
        <topology evidence="1">Multi-pass membrane protein</topology>
    </subcellularLocation>
</comment>
<evidence type="ECO:0000256" key="3">
    <source>
        <dbReference type="ARBA" id="ARBA00022692"/>
    </source>
</evidence>
<accession>A0A4Y2F1L9</accession>
<dbReference type="Proteomes" id="UP000499080">
    <property type="component" value="Unassembled WGS sequence"/>
</dbReference>
<protein>
    <submittedName>
        <fullName evidence="11">ATP-binding cassette sub-family C member 8</fullName>
    </submittedName>
</protein>
<proteinExistence type="predicted"/>
<dbReference type="SUPFAM" id="SSF90123">
    <property type="entry name" value="ABC transporter transmembrane region"/>
    <property type="match status" value="1"/>
</dbReference>
<dbReference type="InterPro" id="IPR011527">
    <property type="entry name" value="ABC1_TM_dom"/>
</dbReference>
<keyword evidence="6 11" id="KW-0067">ATP-binding</keyword>
<keyword evidence="5" id="KW-0547">Nucleotide-binding</keyword>
<dbReference type="GO" id="GO:0016020">
    <property type="term" value="C:membrane"/>
    <property type="evidence" value="ECO:0007669"/>
    <property type="project" value="InterPro"/>
</dbReference>
<evidence type="ECO:0000256" key="2">
    <source>
        <dbReference type="ARBA" id="ARBA00022448"/>
    </source>
</evidence>
<reference evidence="11 12" key="1">
    <citation type="journal article" date="2019" name="Sci. Rep.">
        <title>Orb-weaving spider Araneus ventricosus genome elucidates the spidroin gene catalogue.</title>
        <authorList>
            <person name="Kono N."/>
            <person name="Nakamura H."/>
            <person name="Ohtoshi R."/>
            <person name="Moran D.A.P."/>
            <person name="Shinohara A."/>
            <person name="Yoshida Y."/>
            <person name="Fujiwara M."/>
            <person name="Mori M."/>
            <person name="Tomita M."/>
            <person name="Arakawa K."/>
        </authorList>
    </citation>
    <scope>NUCLEOTIDE SEQUENCE [LARGE SCALE GENOMIC DNA]</scope>
</reference>
<comment type="caution">
    <text evidence="11">The sequence shown here is derived from an EMBL/GenBank/DDBJ whole genome shotgun (WGS) entry which is preliminary data.</text>
</comment>
<keyword evidence="2" id="KW-0813">Transport</keyword>
<dbReference type="Gene3D" id="1.20.1560.10">
    <property type="entry name" value="ABC transporter type 1, transmembrane domain"/>
    <property type="match status" value="1"/>
</dbReference>
<evidence type="ECO:0000259" key="10">
    <source>
        <dbReference type="PROSITE" id="PS50929"/>
    </source>
</evidence>
<evidence type="ECO:0000256" key="7">
    <source>
        <dbReference type="ARBA" id="ARBA00022989"/>
    </source>
</evidence>
<dbReference type="GO" id="GO:0005524">
    <property type="term" value="F:ATP binding"/>
    <property type="evidence" value="ECO:0007669"/>
    <property type="project" value="UniProtKB-KW"/>
</dbReference>
<keyword evidence="8 9" id="KW-0472">Membrane</keyword>
<evidence type="ECO:0000256" key="6">
    <source>
        <dbReference type="ARBA" id="ARBA00022840"/>
    </source>
</evidence>
<feature type="domain" description="ABC transmembrane type-1" evidence="10">
    <location>
        <begin position="1"/>
        <end position="114"/>
    </location>
</feature>
<evidence type="ECO:0000256" key="8">
    <source>
        <dbReference type="ARBA" id="ARBA00023136"/>
    </source>
</evidence>
<evidence type="ECO:0000256" key="5">
    <source>
        <dbReference type="ARBA" id="ARBA00022741"/>
    </source>
</evidence>
<evidence type="ECO:0000256" key="9">
    <source>
        <dbReference type="SAM" id="Phobius"/>
    </source>
</evidence>
<dbReference type="GO" id="GO:0140359">
    <property type="term" value="F:ABC-type transporter activity"/>
    <property type="evidence" value="ECO:0007669"/>
    <property type="project" value="InterPro"/>
</dbReference>
<name>A0A4Y2F1L9_ARAVE</name>
<dbReference type="OrthoDB" id="6500128at2759"/>
<keyword evidence="7 9" id="KW-1133">Transmembrane helix</keyword>
<keyword evidence="4" id="KW-0677">Repeat</keyword>
<dbReference type="AlphaFoldDB" id="A0A4Y2F1L9"/>
<dbReference type="Pfam" id="PF00664">
    <property type="entry name" value="ABC_membrane"/>
    <property type="match status" value="1"/>
</dbReference>
<evidence type="ECO:0000256" key="1">
    <source>
        <dbReference type="ARBA" id="ARBA00004127"/>
    </source>
</evidence>
<evidence type="ECO:0000313" key="11">
    <source>
        <dbReference type="EMBL" id="GBM35001.1"/>
    </source>
</evidence>
<feature type="transmembrane region" description="Helical" evidence="9">
    <location>
        <begin position="16"/>
        <end position="33"/>
    </location>
</feature>
<sequence length="114" mass="13087">MAVDAFNMMMLFSMGHYLWAVPFKIVLLLILLYSKLGYSALIGAATVIVLVPVQYYICTLLSKIQGKALDVSDERLKKTTELLQGIKLLKLYGWDRLYANFVQNVREKELQILR</sequence>